<dbReference type="Gene3D" id="3.40.50.10990">
    <property type="entry name" value="GTP cyclohydrolase II"/>
    <property type="match status" value="1"/>
</dbReference>
<dbReference type="CDD" id="cd00641">
    <property type="entry name" value="GTP_cyclohydro2"/>
    <property type="match status" value="1"/>
</dbReference>
<evidence type="ECO:0000256" key="4">
    <source>
        <dbReference type="ARBA" id="ARBA00022619"/>
    </source>
</evidence>
<organism evidence="10 11">
    <name type="scientific">Funneliformis caledonium</name>
    <dbReference type="NCBI Taxonomy" id="1117310"/>
    <lineage>
        <taxon>Eukaryota</taxon>
        <taxon>Fungi</taxon>
        <taxon>Fungi incertae sedis</taxon>
        <taxon>Mucoromycota</taxon>
        <taxon>Glomeromycotina</taxon>
        <taxon>Glomeromycetes</taxon>
        <taxon>Glomerales</taxon>
        <taxon>Glomeraceae</taxon>
        <taxon>Funneliformis</taxon>
    </lineage>
</organism>
<evidence type="ECO:0000256" key="1">
    <source>
        <dbReference type="ARBA" id="ARBA00005104"/>
    </source>
</evidence>
<dbReference type="Pfam" id="PF00925">
    <property type="entry name" value="GTP_cyclohydro2"/>
    <property type="match status" value="2"/>
</dbReference>
<dbReference type="EMBL" id="CAJVPQ010001963">
    <property type="protein sequence ID" value="CAG8577578.1"/>
    <property type="molecule type" value="Genomic_DNA"/>
</dbReference>
<dbReference type="GO" id="GO:0005525">
    <property type="term" value="F:GTP binding"/>
    <property type="evidence" value="ECO:0007669"/>
    <property type="project" value="UniProtKB-KW"/>
</dbReference>
<dbReference type="NCBIfam" id="NF001591">
    <property type="entry name" value="PRK00393.1"/>
    <property type="match status" value="1"/>
</dbReference>
<dbReference type="SUPFAM" id="SSF142695">
    <property type="entry name" value="RibA-like"/>
    <property type="match status" value="1"/>
</dbReference>
<evidence type="ECO:0000313" key="11">
    <source>
        <dbReference type="Proteomes" id="UP000789570"/>
    </source>
</evidence>
<dbReference type="InterPro" id="IPR036144">
    <property type="entry name" value="RibA-like_sf"/>
</dbReference>
<keyword evidence="4" id="KW-0686">Riboflavin biosynthesis</keyword>
<dbReference type="AlphaFoldDB" id="A0A9N9BRT4"/>
<dbReference type="InterPro" id="IPR032677">
    <property type="entry name" value="GTP_cyclohydro_II"/>
</dbReference>
<proteinExistence type="inferred from homology"/>
<dbReference type="GO" id="GO:0009231">
    <property type="term" value="P:riboflavin biosynthetic process"/>
    <property type="evidence" value="ECO:0007669"/>
    <property type="project" value="UniProtKB-KW"/>
</dbReference>
<keyword evidence="7" id="KW-0342">GTP-binding</keyword>
<evidence type="ECO:0000256" key="5">
    <source>
        <dbReference type="ARBA" id="ARBA00022741"/>
    </source>
</evidence>
<keyword evidence="11" id="KW-1185">Reference proteome</keyword>
<dbReference type="EC" id="3.5.4.25" evidence="3"/>
<feature type="domain" description="GTP cyclohydrolase II" evidence="9">
    <location>
        <begin position="172"/>
        <end position="300"/>
    </location>
</feature>
<dbReference type="NCBIfam" id="TIGR00505">
    <property type="entry name" value="ribA"/>
    <property type="match status" value="1"/>
</dbReference>
<evidence type="ECO:0000313" key="10">
    <source>
        <dbReference type="EMBL" id="CAG8577578.1"/>
    </source>
</evidence>
<dbReference type="PANTHER" id="PTHR21327:SF29">
    <property type="entry name" value="GTP CYCLOHYDROLASE-2"/>
    <property type="match status" value="1"/>
</dbReference>
<comment type="caution">
    <text evidence="10">The sequence shown here is derived from an EMBL/GenBank/DDBJ whole genome shotgun (WGS) entry which is preliminary data.</text>
</comment>
<evidence type="ECO:0000256" key="8">
    <source>
        <dbReference type="ARBA" id="ARBA00049295"/>
    </source>
</evidence>
<keyword evidence="6" id="KW-0378">Hydrolase</keyword>
<comment type="similarity">
    <text evidence="2">Belongs to the GTP cyclohydrolase II family.</text>
</comment>
<accession>A0A9N9BRT4</accession>
<name>A0A9N9BRT4_9GLOM</name>
<evidence type="ECO:0000256" key="7">
    <source>
        <dbReference type="ARBA" id="ARBA00023134"/>
    </source>
</evidence>
<comment type="pathway">
    <text evidence="1">Cofactor biosynthesis; riboflavin biosynthesis.</text>
</comment>
<evidence type="ECO:0000256" key="6">
    <source>
        <dbReference type="ARBA" id="ARBA00022801"/>
    </source>
</evidence>
<comment type="catalytic activity">
    <reaction evidence="8">
        <text>GTP + 4 H2O = 2,5-diamino-6-hydroxy-4-(5-phosphoribosylamino)-pyrimidine + formate + 2 phosphate + 3 H(+)</text>
        <dbReference type="Rhea" id="RHEA:23704"/>
        <dbReference type="ChEBI" id="CHEBI:15377"/>
        <dbReference type="ChEBI" id="CHEBI:15378"/>
        <dbReference type="ChEBI" id="CHEBI:15740"/>
        <dbReference type="ChEBI" id="CHEBI:37565"/>
        <dbReference type="ChEBI" id="CHEBI:43474"/>
        <dbReference type="ChEBI" id="CHEBI:58614"/>
        <dbReference type="EC" id="3.5.4.25"/>
    </reaction>
</comment>
<sequence>MGYHNTEEAQLIGVSSYNVPLKTDATYKPPLTNGVATLIKRSSIKKNFTNGLTNNFRHSLRASDVINTPPTTPPSSNLINKKNTVKIECQVRARIPTSTGEFFLHLYRSELDNKEHLAIVYGDDIRSNSLDASRPGESEMDRIIRGAYKGRLKPGQRSVETSNADPKVSTVQFPPPLVRIHSECFTGETIHSVRCDCGEQLDEAMRLIKLEGRGVIIYLRQEGRGIGLADKLRAYNLQDIGYDTIKANHVLKHPADLRNYDIATQIFEDLNLSNVRLLTNNPDKIEQVENAGIKVIERIPMVPIAWQSPDPNHIGKEMDQYLKVKVEQMRHLLNIPEALLR</sequence>
<dbReference type="GO" id="GO:0003935">
    <property type="term" value="F:GTP cyclohydrolase II activity"/>
    <property type="evidence" value="ECO:0007669"/>
    <property type="project" value="UniProtKB-EC"/>
</dbReference>
<feature type="domain" description="GTP cyclohydrolase II" evidence="9">
    <location>
        <begin position="90"/>
        <end position="123"/>
    </location>
</feature>
<evidence type="ECO:0000256" key="3">
    <source>
        <dbReference type="ARBA" id="ARBA00012762"/>
    </source>
</evidence>
<dbReference type="OrthoDB" id="5569761at2759"/>
<protein>
    <recommendedName>
        <fullName evidence="3">GTP cyclohydrolase II</fullName>
        <ecNumber evidence="3">3.5.4.25</ecNumber>
    </recommendedName>
</protein>
<keyword evidence="5" id="KW-0547">Nucleotide-binding</keyword>
<reference evidence="10" key="1">
    <citation type="submission" date="2021-06" db="EMBL/GenBank/DDBJ databases">
        <authorList>
            <person name="Kallberg Y."/>
            <person name="Tangrot J."/>
            <person name="Rosling A."/>
        </authorList>
    </citation>
    <scope>NUCLEOTIDE SEQUENCE</scope>
    <source>
        <strain evidence="10">UK204</strain>
    </source>
</reference>
<dbReference type="Proteomes" id="UP000789570">
    <property type="component" value="Unassembled WGS sequence"/>
</dbReference>
<gene>
    <name evidence="10" type="ORF">FCALED_LOCUS7422</name>
</gene>
<evidence type="ECO:0000259" key="9">
    <source>
        <dbReference type="Pfam" id="PF00925"/>
    </source>
</evidence>
<dbReference type="PANTHER" id="PTHR21327">
    <property type="entry name" value="GTP CYCLOHYDROLASE II-RELATED"/>
    <property type="match status" value="1"/>
</dbReference>
<dbReference type="InterPro" id="IPR000926">
    <property type="entry name" value="RibA"/>
</dbReference>
<evidence type="ECO:0000256" key="2">
    <source>
        <dbReference type="ARBA" id="ARBA00008131"/>
    </source>
</evidence>